<feature type="region of interest" description="Disordered" evidence="1">
    <location>
        <begin position="25"/>
        <end position="108"/>
    </location>
</feature>
<reference evidence="2 3" key="1">
    <citation type="journal article" date="2017" name="Int. J. Parasitol.">
        <title>The genome of the protozoan parasite Cystoisospora suis and a reverse vaccinology approach to identify vaccine candidates.</title>
        <authorList>
            <person name="Palmieri N."/>
            <person name="Shrestha A."/>
            <person name="Ruttkowski B."/>
            <person name="Beck T."/>
            <person name="Vogl C."/>
            <person name="Tomley F."/>
            <person name="Blake D.P."/>
            <person name="Joachim A."/>
        </authorList>
    </citation>
    <scope>NUCLEOTIDE SEQUENCE [LARGE SCALE GENOMIC DNA]</scope>
    <source>
        <strain evidence="2 3">Wien I</strain>
    </source>
</reference>
<evidence type="ECO:0000313" key="2">
    <source>
        <dbReference type="EMBL" id="PHJ18201.1"/>
    </source>
</evidence>
<sequence length="154" mass="16901">TSSSSPPPLSPRLFLHCLSLSFDSLETPKKKEETPSSLLETKKSVAADTSISPATTSDTSSIDVEELYEPDPLDQEKTETSRNLHPFPSSRPLMISPPSGRTDTSTTTTTVTVRCPLPEDLKDVLRGLEVIARNPYINEEEVFHLILPLPSPDL</sequence>
<dbReference type="GeneID" id="94431324"/>
<organism evidence="2 3">
    <name type="scientific">Cystoisospora suis</name>
    <dbReference type="NCBI Taxonomy" id="483139"/>
    <lineage>
        <taxon>Eukaryota</taxon>
        <taxon>Sar</taxon>
        <taxon>Alveolata</taxon>
        <taxon>Apicomplexa</taxon>
        <taxon>Conoidasida</taxon>
        <taxon>Coccidia</taxon>
        <taxon>Eucoccidiorida</taxon>
        <taxon>Eimeriorina</taxon>
        <taxon>Sarcocystidae</taxon>
        <taxon>Cystoisospora</taxon>
    </lineage>
</organism>
<dbReference type="VEuPathDB" id="ToxoDB:CSUI_007972"/>
<protein>
    <submittedName>
        <fullName evidence="2">Uncharacterized protein</fullName>
    </submittedName>
</protein>
<proteinExistence type="predicted"/>
<dbReference type="Proteomes" id="UP000221165">
    <property type="component" value="Unassembled WGS sequence"/>
</dbReference>
<gene>
    <name evidence="2" type="ORF">CSUI_007972</name>
</gene>
<keyword evidence="3" id="KW-1185">Reference proteome</keyword>
<evidence type="ECO:0000256" key="1">
    <source>
        <dbReference type="SAM" id="MobiDB-lite"/>
    </source>
</evidence>
<dbReference type="AlphaFoldDB" id="A0A2C6JRM5"/>
<evidence type="ECO:0000313" key="3">
    <source>
        <dbReference type="Proteomes" id="UP000221165"/>
    </source>
</evidence>
<accession>A0A2C6JRM5</accession>
<feature type="compositionally biased region" description="Acidic residues" evidence="1">
    <location>
        <begin position="63"/>
        <end position="73"/>
    </location>
</feature>
<name>A0A2C6JRM5_9APIC</name>
<feature type="compositionally biased region" description="Basic and acidic residues" evidence="1">
    <location>
        <begin position="26"/>
        <end position="45"/>
    </location>
</feature>
<dbReference type="EMBL" id="MIGC01004323">
    <property type="protein sequence ID" value="PHJ18201.1"/>
    <property type="molecule type" value="Genomic_DNA"/>
</dbReference>
<feature type="non-terminal residue" evidence="2">
    <location>
        <position position="1"/>
    </location>
</feature>
<dbReference type="RefSeq" id="XP_067919910.1">
    <property type="nucleotide sequence ID" value="XM_068068113.1"/>
</dbReference>
<feature type="compositionally biased region" description="Polar residues" evidence="1">
    <location>
        <begin position="47"/>
        <end position="62"/>
    </location>
</feature>
<comment type="caution">
    <text evidence="2">The sequence shown here is derived from an EMBL/GenBank/DDBJ whole genome shotgun (WGS) entry which is preliminary data.</text>
</comment>